<gene>
    <name evidence="1" type="ORF">LTR09_003945</name>
</gene>
<proteinExistence type="predicted"/>
<name>A0AAJ0GB79_9PEZI</name>
<dbReference type="EMBL" id="JAWDJX010000009">
    <property type="protein sequence ID" value="KAK3055391.1"/>
    <property type="molecule type" value="Genomic_DNA"/>
</dbReference>
<evidence type="ECO:0000313" key="2">
    <source>
        <dbReference type="Proteomes" id="UP001271007"/>
    </source>
</evidence>
<accession>A0AAJ0GB79</accession>
<protein>
    <submittedName>
        <fullName evidence="1">Uncharacterized protein</fullName>
    </submittedName>
</protein>
<sequence>MAAFGAADDSFSCQQRHPQYWNAINKFCAKGDIVVPTNYSEQGKGVNAHRAFITGNCNPKQWVPSDELWDEQLSEVDSVV</sequence>
<evidence type="ECO:0000313" key="1">
    <source>
        <dbReference type="EMBL" id="KAK3055391.1"/>
    </source>
</evidence>
<dbReference type="AlphaFoldDB" id="A0AAJ0GB79"/>
<keyword evidence="2" id="KW-1185">Reference proteome</keyword>
<dbReference type="Proteomes" id="UP001271007">
    <property type="component" value="Unassembled WGS sequence"/>
</dbReference>
<comment type="caution">
    <text evidence="1">The sequence shown here is derived from an EMBL/GenBank/DDBJ whole genome shotgun (WGS) entry which is preliminary data.</text>
</comment>
<reference evidence="1" key="1">
    <citation type="submission" date="2023-04" db="EMBL/GenBank/DDBJ databases">
        <title>Black Yeasts Isolated from many extreme environments.</title>
        <authorList>
            <person name="Coleine C."/>
            <person name="Stajich J.E."/>
            <person name="Selbmann L."/>
        </authorList>
    </citation>
    <scope>NUCLEOTIDE SEQUENCE</scope>
    <source>
        <strain evidence="1">CCFEE 5312</strain>
    </source>
</reference>
<organism evidence="1 2">
    <name type="scientific">Extremus antarcticus</name>
    <dbReference type="NCBI Taxonomy" id="702011"/>
    <lineage>
        <taxon>Eukaryota</taxon>
        <taxon>Fungi</taxon>
        <taxon>Dikarya</taxon>
        <taxon>Ascomycota</taxon>
        <taxon>Pezizomycotina</taxon>
        <taxon>Dothideomycetes</taxon>
        <taxon>Dothideomycetidae</taxon>
        <taxon>Mycosphaerellales</taxon>
        <taxon>Extremaceae</taxon>
        <taxon>Extremus</taxon>
    </lineage>
</organism>